<dbReference type="PANTHER" id="PTHR47099:SF1">
    <property type="entry name" value="METHYLCOBAMIDE:COM METHYLTRANSFERASE MTBA"/>
    <property type="match status" value="1"/>
</dbReference>
<gene>
    <name evidence="2" type="ORF">DRJ04_06080</name>
</gene>
<dbReference type="Proteomes" id="UP000280417">
    <property type="component" value="Unassembled WGS sequence"/>
</dbReference>
<dbReference type="PANTHER" id="PTHR47099">
    <property type="entry name" value="METHYLCOBAMIDE:COM METHYLTRANSFERASE MTBA"/>
    <property type="match status" value="1"/>
</dbReference>
<accession>A0A662DEZ9</accession>
<dbReference type="AlphaFoldDB" id="A0A662DEZ9"/>
<protein>
    <recommendedName>
        <fullName evidence="1">Uroporphyrinogen decarboxylase (URO-D) domain-containing protein</fullName>
    </recommendedName>
</protein>
<dbReference type="InterPro" id="IPR052024">
    <property type="entry name" value="Methanogen_methyltrans"/>
</dbReference>
<comment type="caution">
    <text evidence="2">The sequence shown here is derived from an EMBL/GenBank/DDBJ whole genome shotgun (WGS) entry which is preliminary data.</text>
</comment>
<dbReference type="GO" id="GO:0006779">
    <property type="term" value="P:porphyrin-containing compound biosynthetic process"/>
    <property type="evidence" value="ECO:0007669"/>
    <property type="project" value="InterPro"/>
</dbReference>
<dbReference type="SUPFAM" id="SSF51726">
    <property type="entry name" value="UROD/MetE-like"/>
    <property type="match status" value="1"/>
</dbReference>
<dbReference type="Pfam" id="PF01208">
    <property type="entry name" value="URO-D"/>
    <property type="match status" value="1"/>
</dbReference>
<evidence type="ECO:0000313" key="3">
    <source>
        <dbReference type="Proteomes" id="UP000280417"/>
    </source>
</evidence>
<feature type="domain" description="Uroporphyrinogen decarboxylase (URO-D)" evidence="1">
    <location>
        <begin position="119"/>
        <end position="368"/>
    </location>
</feature>
<sequence>MKPRERLLRTLEHKEPDRIPIDMGSPVTSIHIEAYIKLKKYLGINRPKPGILDMMQQVVVVDEPVLKRFSVDTRHLCLKPKKWRSLPEGGYVDEWGIKYKKPEKSHYYDMYEHPLANATIEDLDKYSWPDPDDPERVEGLKEKAEDIYKNTDYAIVLSGFGECLFGLPSWLRGHVQFYMDLLTDKKFVSALLDRILEYEIRLAKNALKQVGKYIDVVRVSDDLGTENGPIISPSLYREMIKPRQKKLYHFIKEHSNAKLLLHSCGSVYDLIPDFIEIGVDALNPVQVAARNMETKKLKEKFGEKITFWGGGCDTQKVLPFGTIDEIKKEVKRRIKDLAPGGGFVFAPVHNIQPDVAPEKICAVYDTAIEFGRYPLKI</sequence>
<reference evidence="2 3" key="1">
    <citation type="submission" date="2018-06" db="EMBL/GenBank/DDBJ databases">
        <title>Extensive metabolic versatility and redundancy in microbially diverse, dynamic hydrothermal sediments.</title>
        <authorList>
            <person name="Dombrowski N."/>
            <person name="Teske A."/>
            <person name="Baker B.J."/>
        </authorList>
    </citation>
    <scope>NUCLEOTIDE SEQUENCE [LARGE SCALE GENOMIC DNA]</scope>
    <source>
        <strain evidence="2">B3_G15</strain>
    </source>
</reference>
<dbReference type="InterPro" id="IPR038071">
    <property type="entry name" value="UROD/MetE-like_sf"/>
</dbReference>
<dbReference type="Gene3D" id="3.20.20.210">
    <property type="match status" value="1"/>
</dbReference>
<dbReference type="GO" id="GO:0004853">
    <property type="term" value="F:uroporphyrinogen decarboxylase activity"/>
    <property type="evidence" value="ECO:0007669"/>
    <property type="project" value="InterPro"/>
</dbReference>
<organism evidence="2 3">
    <name type="scientific">Aerophobetes bacterium</name>
    <dbReference type="NCBI Taxonomy" id="2030807"/>
    <lineage>
        <taxon>Bacteria</taxon>
        <taxon>Candidatus Aerophobota</taxon>
    </lineage>
</organism>
<evidence type="ECO:0000259" key="1">
    <source>
        <dbReference type="Pfam" id="PF01208"/>
    </source>
</evidence>
<evidence type="ECO:0000313" key="2">
    <source>
        <dbReference type="EMBL" id="RLE12506.1"/>
    </source>
</evidence>
<proteinExistence type="predicted"/>
<dbReference type="EMBL" id="QMQA01000159">
    <property type="protein sequence ID" value="RLE12506.1"/>
    <property type="molecule type" value="Genomic_DNA"/>
</dbReference>
<dbReference type="InterPro" id="IPR000257">
    <property type="entry name" value="Uroporphyrinogen_deCOase"/>
</dbReference>
<name>A0A662DEZ9_UNCAE</name>